<comment type="pathway">
    <text evidence="1">Porphyrin-containing compound metabolism; siroheme biosynthesis; sirohydrochlorin from precorrin-2: step 1/1.</text>
</comment>
<dbReference type="Gene3D" id="1.10.3280.10">
    <property type="entry name" value="Siroheme synthase, domain 3"/>
    <property type="match status" value="1"/>
</dbReference>
<dbReference type="SUPFAM" id="SSF53790">
    <property type="entry name" value="Tetrapyrrole methylase"/>
    <property type="match status" value="1"/>
</dbReference>
<feature type="domain" description="Siroheme synthase central" evidence="16">
    <location>
        <begin position="133"/>
        <end position="157"/>
    </location>
</feature>
<keyword evidence="7" id="KW-0560">Oxidoreductase</keyword>
<dbReference type="InterPro" id="IPR006367">
    <property type="entry name" value="Sirohaem_synthase_N"/>
</dbReference>
<keyword evidence="9" id="KW-0456">Lyase</keyword>
<dbReference type="GO" id="GO:0043115">
    <property type="term" value="F:precorrin-2 dehydrogenase activity"/>
    <property type="evidence" value="ECO:0007669"/>
    <property type="project" value="UniProtKB-EC"/>
</dbReference>
<dbReference type="PROSITE" id="PS00839">
    <property type="entry name" value="SUMT_1"/>
    <property type="match status" value="1"/>
</dbReference>
<dbReference type="Pfam" id="PF13241">
    <property type="entry name" value="NAD_binding_7"/>
    <property type="match status" value="1"/>
</dbReference>
<proteinExistence type="inferred from homology"/>
<dbReference type="AlphaFoldDB" id="A0A433QCN2"/>
<protein>
    <recommendedName>
        <fullName evidence="2">precorrin-2 dehydrogenase</fullName>
        <ecNumber evidence="2">1.3.1.76</ecNumber>
    </recommendedName>
</protein>
<evidence type="ECO:0000256" key="1">
    <source>
        <dbReference type="ARBA" id="ARBA00005010"/>
    </source>
</evidence>
<dbReference type="NCBIfam" id="NF004790">
    <property type="entry name" value="PRK06136.1"/>
    <property type="match status" value="1"/>
</dbReference>
<evidence type="ECO:0000256" key="11">
    <source>
        <dbReference type="ARBA" id="ARBA00023268"/>
    </source>
</evidence>
<organism evidence="17 18">
    <name type="scientific">Jimgerdemannia flammicorona</name>
    <dbReference type="NCBI Taxonomy" id="994334"/>
    <lineage>
        <taxon>Eukaryota</taxon>
        <taxon>Fungi</taxon>
        <taxon>Fungi incertae sedis</taxon>
        <taxon>Mucoromycota</taxon>
        <taxon>Mucoromycotina</taxon>
        <taxon>Endogonomycetes</taxon>
        <taxon>Endogonales</taxon>
        <taxon>Endogonaceae</taxon>
        <taxon>Jimgerdemannia</taxon>
    </lineage>
</organism>
<dbReference type="PIRSF" id="PIRSF036426">
    <property type="entry name" value="Sirohaem_synth"/>
    <property type="match status" value="1"/>
</dbReference>
<keyword evidence="11" id="KW-0511">Multifunctional enzyme</keyword>
<gene>
    <name evidence="17" type="ORF">BC938DRAFT_483053</name>
</gene>
<evidence type="ECO:0000259" key="15">
    <source>
        <dbReference type="Pfam" id="PF14823"/>
    </source>
</evidence>
<dbReference type="Pfam" id="PF14823">
    <property type="entry name" value="Sirohm_synth_C"/>
    <property type="match status" value="1"/>
</dbReference>
<accession>A0A433QCN2</accession>
<dbReference type="Pfam" id="PF14824">
    <property type="entry name" value="Sirohm_synth_M"/>
    <property type="match status" value="1"/>
</dbReference>
<dbReference type="PANTHER" id="PTHR45790">
    <property type="entry name" value="SIROHEME SYNTHASE-RELATED"/>
    <property type="match status" value="1"/>
</dbReference>
<dbReference type="EC" id="1.3.1.76" evidence="2"/>
<keyword evidence="18" id="KW-1185">Reference proteome</keyword>
<dbReference type="InterPro" id="IPR003043">
    <property type="entry name" value="Uropor_MeTrfase_CS"/>
</dbReference>
<name>A0A433QCN2_9FUNG</name>
<evidence type="ECO:0000256" key="8">
    <source>
        <dbReference type="ARBA" id="ARBA00023027"/>
    </source>
</evidence>
<dbReference type="InterPro" id="IPR050161">
    <property type="entry name" value="Siro_Cobalamin_biosynth"/>
</dbReference>
<dbReference type="NCBIfam" id="TIGR01469">
    <property type="entry name" value="cobA_cysG_Cterm"/>
    <property type="match status" value="1"/>
</dbReference>
<dbReference type="GO" id="GO:0051287">
    <property type="term" value="F:NAD binding"/>
    <property type="evidence" value="ECO:0007669"/>
    <property type="project" value="InterPro"/>
</dbReference>
<dbReference type="Gene3D" id="3.30.950.10">
    <property type="entry name" value="Methyltransferase, Cobalt-precorrin-4 Transmethylase, Domain 2"/>
    <property type="match status" value="1"/>
</dbReference>
<dbReference type="InterPro" id="IPR006366">
    <property type="entry name" value="CobA/CysG_C"/>
</dbReference>
<keyword evidence="4 13" id="KW-0489">Methyltransferase</keyword>
<dbReference type="SUPFAM" id="SSF51735">
    <property type="entry name" value="NAD(P)-binding Rossmann-fold domains"/>
    <property type="match status" value="1"/>
</dbReference>
<feature type="domain" description="Siroheme biosynthesis protein Met8 C-terminal" evidence="15">
    <location>
        <begin position="162"/>
        <end position="213"/>
    </location>
</feature>
<dbReference type="InterPro" id="IPR014776">
    <property type="entry name" value="4pyrrole_Mease_sub2"/>
</dbReference>
<dbReference type="GO" id="GO:0032259">
    <property type="term" value="P:methylation"/>
    <property type="evidence" value="ECO:0007669"/>
    <property type="project" value="UniProtKB-KW"/>
</dbReference>
<evidence type="ECO:0000256" key="4">
    <source>
        <dbReference type="ARBA" id="ARBA00022603"/>
    </source>
</evidence>
<dbReference type="GO" id="GO:0051266">
    <property type="term" value="F:sirohydrochlorin ferrochelatase activity"/>
    <property type="evidence" value="ECO:0007669"/>
    <property type="project" value="InterPro"/>
</dbReference>
<dbReference type="Proteomes" id="UP000274822">
    <property type="component" value="Unassembled WGS sequence"/>
</dbReference>
<dbReference type="GO" id="GO:0004851">
    <property type="term" value="F:uroporphyrin-III C-methyltransferase activity"/>
    <property type="evidence" value="ECO:0007669"/>
    <property type="project" value="InterPro"/>
</dbReference>
<keyword evidence="6" id="KW-0949">S-adenosyl-L-methionine</keyword>
<dbReference type="EMBL" id="RBNJ01008157">
    <property type="protein sequence ID" value="RUS27570.1"/>
    <property type="molecule type" value="Genomic_DNA"/>
</dbReference>
<evidence type="ECO:0000256" key="5">
    <source>
        <dbReference type="ARBA" id="ARBA00022679"/>
    </source>
</evidence>
<dbReference type="PROSITE" id="PS00840">
    <property type="entry name" value="SUMT_2"/>
    <property type="match status" value="1"/>
</dbReference>
<dbReference type="Gene3D" id="3.30.160.110">
    <property type="entry name" value="Siroheme synthase, domain 2"/>
    <property type="match status" value="1"/>
</dbReference>
<dbReference type="InterPro" id="IPR035996">
    <property type="entry name" value="4pyrrol_Methylase_sf"/>
</dbReference>
<evidence type="ECO:0000256" key="12">
    <source>
        <dbReference type="ARBA" id="ARBA00047561"/>
    </source>
</evidence>
<dbReference type="InterPro" id="IPR012409">
    <property type="entry name" value="Sirohaem_synth"/>
</dbReference>
<evidence type="ECO:0000259" key="14">
    <source>
        <dbReference type="Pfam" id="PF00590"/>
    </source>
</evidence>
<evidence type="ECO:0000256" key="3">
    <source>
        <dbReference type="ARBA" id="ARBA00022573"/>
    </source>
</evidence>
<evidence type="ECO:0000256" key="13">
    <source>
        <dbReference type="RuleBase" id="RU003960"/>
    </source>
</evidence>
<comment type="caution">
    <text evidence="17">The sequence shown here is derived from an EMBL/GenBank/DDBJ whole genome shotgun (WGS) entry which is preliminary data.</text>
</comment>
<dbReference type="NCBIfam" id="TIGR01470">
    <property type="entry name" value="cysG_Nterm"/>
    <property type="match status" value="1"/>
</dbReference>
<dbReference type="PANTHER" id="PTHR45790:SF6">
    <property type="entry name" value="UROPORPHYRINOGEN-III C-METHYLTRANSFERASE"/>
    <property type="match status" value="1"/>
</dbReference>
<evidence type="ECO:0000256" key="10">
    <source>
        <dbReference type="ARBA" id="ARBA00023244"/>
    </source>
</evidence>
<dbReference type="SUPFAM" id="SSF75615">
    <property type="entry name" value="Siroheme synthase middle domains-like"/>
    <property type="match status" value="1"/>
</dbReference>
<keyword evidence="10" id="KW-0627">Porphyrin biosynthesis</keyword>
<dbReference type="InterPro" id="IPR036291">
    <property type="entry name" value="NAD(P)-bd_dom_sf"/>
</dbReference>
<evidence type="ECO:0000256" key="6">
    <source>
        <dbReference type="ARBA" id="ARBA00022691"/>
    </source>
</evidence>
<dbReference type="UniPathway" id="UPA00262">
    <property type="reaction ID" value="UER00222"/>
</dbReference>
<evidence type="ECO:0000256" key="7">
    <source>
        <dbReference type="ARBA" id="ARBA00023002"/>
    </source>
</evidence>
<dbReference type="InterPro" id="IPR028162">
    <property type="entry name" value="Met8_C"/>
</dbReference>
<evidence type="ECO:0000256" key="9">
    <source>
        <dbReference type="ARBA" id="ARBA00023239"/>
    </source>
</evidence>
<evidence type="ECO:0000259" key="16">
    <source>
        <dbReference type="Pfam" id="PF14824"/>
    </source>
</evidence>
<dbReference type="InterPro" id="IPR014777">
    <property type="entry name" value="4pyrrole_Mease_sub1"/>
</dbReference>
<evidence type="ECO:0000256" key="2">
    <source>
        <dbReference type="ARBA" id="ARBA00012400"/>
    </source>
</evidence>
<dbReference type="CDD" id="cd11642">
    <property type="entry name" value="SUMT"/>
    <property type="match status" value="1"/>
</dbReference>
<dbReference type="Gene3D" id="3.40.1010.10">
    <property type="entry name" value="Cobalt-precorrin-4 Transmethylase, Domain 1"/>
    <property type="match status" value="1"/>
</dbReference>
<dbReference type="Pfam" id="PF00590">
    <property type="entry name" value="TP_methylase"/>
    <property type="match status" value="1"/>
</dbReference>
<keyword evidence="8" id="KW-0520">NAD</keyword>
<comment type="similarity">
    <text evidence="13">Belongs to the precorrin methyltransferase family.</text>
</comment>
<dbReference type="FunFam" id="3.40.1010.10:FF:000006">
    <property type="entry name" value="Siroheme synthase, putative"/>
    <property type="match status" value="1"/>
</dbReference>
<feature type="domain" description="Tetrapyrrole methylase" evidence="14">
    <location>
        <begin position="282"/>
        <end position="488"/>
    </location>
</feature>
<dbReference type="GO" id="GO:0019354">
    <property type="term" value="P:siroheme biosynthetic process"/>
    <property type="evidence" value="ECO:0007669"/>
    <property type="project" value="UniProtKB-UniPathway"/>
</dbReference>
<sequence>MSEPTEYPPLQRGGSLLLAWRIKDRNVLIVGGGAVAAGRIVAVLEADARVAVVCPSSGLNNEVRYRVEQGQVDWIDRGFDPSDLDGRDMVLTAIDDHELSRDICRMCRDRRLPVNVADVPPECDFYFMSAHRDGPLQVCVSTNGQGPKLASMIRKAVAAALPPRAGDTIERVGKLRQSVRKWDPEFDGVTRRMGWMSGVCETWGWDGLARLRELRDGEEEEEKVMEKMKEWYGRGEVPTVVDIFGAEDVKDTAGNKVIEDLKTIALDAQPPSTPTLTPGPHISLVGAGPGPSDLLTLRAHHLLTTADLVVSDRLIPSSILSLVTGELRIARKTAGRSDPAQDELVTWCLEGLRDHKRVVRLKIGDPFVFGRGGEEVLAFRQHGFEPELVPGVSSAFSAPMRAGVPVTLRGVSDQVIVTTGRGTQGAMPDLPVYARPRTLVVLMAVGRARELQALLEEEKGYPPEVPCVWVQNADCPEERCVRGTVGSLAEVAQKEEVEAPAVLVVGWVVGALDK</sequence>
<keyword evidence="5 13" id="KW-0808">Transferase</keyword>
<evidence type="ECO:0000313" key="18">
    <source>
        <dbReference type="Proteomes" id="UP000274822"/>
    </source>
</evidence>
<dbReference type="InterPro" id="IPR000878">
    <property type="entry name" value="4pyrrol_Mease"/>
</dbReference>
<comment type="catalytic activity">
    <reaction evidence="12">
        <text>precorrin-2 + NAD(+) = sirohydrochlorin + NADH + 2 H(+)</text>
        <dbReference type="Rhea" id="RHEA:15613"/>
        <dbReference type="ChEBI" id="CHEBI:15378"/>
        <dbReference type="ChEBI" id="CHEBI:57540"/>
        <dbReference type="ChEBI" id="CHEBI:57945"/>
        <dbReference type="ChEBI" id="CHEBI:58351"/>
        <dbReference type="ChEBI" id="CHEBI:58827"/>
        <dbReference type="EC" id="1.3.1.76"/>
    </reaction>
</comment>
<dbReference type="InterPro" id="IPR028281">
    <property type="entry name" value="Sirohaem_synthase_central"/>
</dbReference>
<reference evidence="17 18" key="1">
    <citation type="journal article" date="2018" name="New Phytol.">
        <title>Phylogenomics of Endogonaceae and evolution of mycorrhizas within Mucoromycota.</title>
        <authorList>
            <person name="Chang Y."/>
            <person name="Desiro A."/>
            <person name="Na H."/>
            <person name="Sandor L."/>
            <person name="Lipzen A."/>
            <person name="Clum A."/>
            <person name="Barry K."/>
            <person name="Grigoriev I.V."/>
            <person name="Martin F.M."/>
            <person name="Stajich J.E."/>
            <person name="Smith M.E."/>
            <person name="Bonito G."/>
            <person name="Spatafora J.W."/>
        </authorList>
    </citation>
    <scope>NUCLEOTIDE SEQUENCE [LARGE SCALE GENOMIC DNA]</scope>
    <source>
        <strain evidence="17 18">AD002</strain>
    </source>
</reference>
<evidence type="ECO:0000313" key="17">
    <source>
        <dbReference type="EMBL" id="RUS27570.1"/>
    </source>
</evidence>
<keyword evidence="3" id="KW-0169">Cobalamin biosynthesis</keyword>
<dbReference type="Gene3D" id="3.40.50.720">
    <property type="entry name" value="NAD(P)-binding Rossmann-like Domain"/>
    <property type="match status" value="1"/>
</dbReference>